<dbReference type="EMBL" id="BMQD01000023">
    <property type="protein sequence ID" value="GGK90379.1"/>
    <property type="molecule type" value="Genomic_DNA"/>
</dbReference>
<sequence length="427" mass="47875">MSLGVVRLSPAQERSIAESTARINIWTGSVRSGKTIASLLRWLMYVVTAPRGGHLVIVGKTGDTISRNVFEPLMDPSLTGPVARRIFHTRGNPTANILGRRVEIISANDVRAESRLRGLTCAGAYVDEATLIPETFFDQLLARCSVSGAKIFCTTNPDAPNHWLRKRFLLRHRELDLRFWHFVLDDNPALDPVYVANLKAEYSGLWYRRYVLGEWCMAEGAVFDMWDPDRHVVDSLPLMERWLGVGVDYGTVNPFAALLAGVSVPDHEGQRRLYLASEFRWDSRAERRQLTDAEYSKRLVDWLDNIPDAYGVGTRGVRPEYVIVDPSAASFVTQLSHDGVLPQLGDNSVLDGIRTMSNLMAADQLRVHRSCAGWLGEVGSYSWDDRKAEKGDDAPTKVDDHSLDASRYILHTTLPAWQPLLEPVPSY</sequence>
<comment type="caution">
    <text evidence="1">The sequence shown here is derived from an EMBL/GenBank/DDBJ whole genome shotgun (WGS) entry which is preliminary data.</text>
</comment>
<dbReference type="RefSeq" id="WP_191897525.1">
    <property type="nucleotide sequence ID" value="NZ_BMQD01000023.1"/>
</dbReference>
<protein>
    <submittedName>
        <fullName evidence="1">Phage terminase large subunit</fullName>
    </submittedName>
</protein>
<dbReference type="InterPro" id="IPR027417">
    <property type="entry name" value="P-loop_NTPase"/>
</dbReference>
<dbReference type="Gene3D" id="3.30.420.280">
    <property type="match status" value="1"/>
</dbReference>
<reference evidence="1" key="2">
    <citation type="submission" date="2022-09" db="EMBL/GenBank/DDBJ databases">
        <authorList>
            <person name="Sun Q."/>
            <person name="Ohkuma M."/>
        </authorList>
    </citation>
    <scope>NUCLEOTIDE SEQUENCE</scope>
    <source>
        <strain evidence="1">JCM 3093</strain>
    </source>
</reference>
<name>A0AA37BLS9_9ACTN</name>
<reference evidence="1" key="1">
    <citation type="journal article" date="2014" name="Int. J. Syst. Evol. Microbiol.">
        <title>Complete genome sequence of Corynebacterium casei LMG S-19264T (=DSM 44701T), isolated from a smear-ripened cheese.</title>
        <authorList>
            <consortium name="US DOE Joint Genome Institute (JGI-PGF)"/>
            <person name="Walter F."/>
            <person name="Albersmeier A."/>
            <person name="Kalinowski J."/>
            <person name="Ruckert C."/>
        </authorList>
    </citation>
    <scope>NUCLEOTIDE SEQUENCE</scope>
    <source>
        <strain evidence="1">JCM 3093</strain>
    </source>
</reference>
<evidence type="ECO:0000313" key="1">
    <source>
        <dbReference type="EMBL" id="GGK90379.1"/>
    </source>
</evidence>
<accession>A0AA37BLS9</accession>
<proteinExistence type="predicted"/>
<dbReference type="AlphaFoldDB" id="A0AA37BLS9"/>
<dbReference type="Pfam" id="PF03237">
    <property type="entry name" value="Terminase_6N"/>
    <property type="match status" value="1"/>
</dbReference>
<gene>
    <name evidence="1" type="ORF">GCM10010126_57240</name>
</gene>
<evidence type="ECO:0000313" key="2">
    <source>
        <dbReference type="Proteomes" id="UP000627984"/>
    </source>
</evidence>
<dbReference type="InterPro" id="IPR006437">
    <property type="entry name" value="Phage_terminase_lsu"/>
</dbReference>
<dbReference type="Gene3D" id="3.40.50.300">
    <property type="entry name" value="P-loop containing nucleotide triphosphate hydrolases"/>
    <property type="match status" value="1"/>
</dbReference>
<dbReference type="NCBIfam" id="TIGR01547">
    <property type="entry name" value="phage_term_2"/>
    <property type="match status" value="1"/>
</dbReference>
<organism evidence="1 2">
    <name type="scientific">Planomonospora parontospora</name>
    <dbReference type="NCBI Taxonomy" id="58119"/>
    <lineage>
        <taxon>Bacteria</taxon>
        <taxon>Bacillati</taxon>
        <taxon>Actinomycetota</taxon>
        <taxon>Actinomycetes</taxon>
        <taxon>Streptosporangiales</taxon>
        <taxon>Streptosporangiaceae</taxon>
        <taxon>Planomonospora</taxon>
    </lineage>
</organism>
<dbReference type="Proteomes" id="UP000627984">
    <property type="component" value="Unassembled WGS sequence"/>
</dbReference>